<dbReference type="PANTHER" id="PTHR31752:SF72">
    <property type="entry name" value="AUXIN EFFLUX CARRIER COMPONENT 3A"/>
    <property type="match status" value="1"/>
</dbReference>
<reference evidence="2 3" key="2">
    <citation type="journal article" date="2017" name="Genome Biol.">
        <title>New reference genome sequences of hot pepper reveal the massive evolution of plant disease-resistance genes by retroduplication.</title>
        <authorList>
            <person name="Kim S."/>
            <person name="Park J."/>
            <person name="Yeom S.I."/>
            <person name="Kim Y.M."/>
            <person name="Seo E."/>
            <person name="Kim K.T."/>
            <person name="Kim M.S."/>
            <person name="Lee J.M."/>
            <person name="Cheong K."/>
            <person name="Shin H.S."/>
            <person name="Kim S.B."/>
            <person name="Han K."/>
            <person name="Lee J."/>
            <person name="Park M."/>
            <person name="Lee H.A."/>
            <person name="Lee H.Y."/>
            <person name="Lee Y."/>
            <person name="Oh S."/>
            <person name="Lee J.H."/>
            <person name="Choi E."/>
            <person name="Choi E."/>
            <person name="Lee S.E."/>
            <person name="Jeon J."/>
            <person name="Kim H."/>
            <person name="Choi G."/>
            <person name="Song H."/>
            <person name="Lee J."/>
            <person name="Lee S.C."/>
            <person name="Kwon J.K."/>
            <person name="Lee H.Y."/>
            <person name="Koo N."/>
            <person name="Hong Y."/>
            <person name="Kim R.W."/>
            <person name="Kang W.H."/>
            <person name="Huh J.H."/>
            <person name="Kang B.C."/>
            <person name="Yang T.J."/>
            <person name="Lee Y.H."/>
            <person name="Bennetzen J.L."/>
            <person name="Choi D."/>
        </authorList>
    </citation>
    <scope>NUCLEOTIDE SEQUENCE [LARGE SCALE GENOMIC DNA]</scope>
    <source>
        <strain evidence="3">cv. CM334</strain>
    </source>
</reference>
<dbReference type="PANTHER" id="PTHR31752">
    <property type="entry name" value="AUXIN EFFLUX CARRIER COMPONENT 1B-RELATED"/>
    <property type="match status" value="1"/>
</dbReference>
<keyword evidence="3" id="KW-1185">Reference proteome</keyword>
<name>A0A2G2Z160_CAPAN</name>
<dbReference type="Gramene" id="PHT75750">
    <property type="protein sequence ID" value="PHT75750"/>
    <property type="gene ID" value="T459_19272"/>
</dbReference>
<dbReference type="GO" id="GO:0010329">
    <property type="term" value="F:auxin efflux transmembrane transporter activity"/>
    <property type="evidence" value="ECO:0000318"/>
    <property type="project" value="GO_Central"/>
</dbReference>
<evidence type="ECO:0000313" key="3">
    <source>
        <dbReference type="Proteomes" id="UP000222542"/>
    </source>
</evidence>
<evidence type="ECO:0000256" key="1">
    <source>
        <dbReference type="ARBA" id="ARBA00022448"/>
    </source>
</evidence>
<dbReference type="STRING" id="4072.A0A2G2Z160"/>
<dbReference type="InterPro" id="IPR051107">
    <property type="entry name" value="Auxin_Efflux_Carrier"/>
</dbReference>
<dbReference type="GO" id="GO:0005783">
    <property type="term" value="C:endoplasmic reticulum"/>
    <property type="evidence" value="ECO:0000318"/>
    <property type="project" value="GO_Central"/>
</dbReference>
<dbReference type="GO" id="GO:0009926">
    <property type="term" value="P:auxin polar transport"/>
    <property type="evidence" value="ECO:0000318"/>
    <property type="project" value="GO_Central"/>
</dbReference>
<accession>A0A2G2Z160</accession>
<comment type="caution">
    <text evidence="2">The sequence shown here is derived from an EMBL/GenBank/DDBJ whole genome shotgun (WGS) entry which is preliminary data.</text>
</comment>
<reference evidence="2 3" key="1">
    <citation type="journal article" date="2014" name="Nat. Genet.">
        <title>Genome sequence of the hot pepper provides insights into the evolution of pungency in Capsicum species.</title>
        <authorList>
            <person name="Kim S."/>
            <person name="Park M."/>
            <person name="Yeom S.I."/>
            <person name="Kim Y.M."/>
            <person name="Lee J.M."/>
            <person name="Lee H.A."/>
            <person name="Seo E."/>
            <person name="Choi J."/>
            <person name="Cheong K."/>
            <person name="Kim K.T."/>
            <person name="Jung K."/>
            <person name="Lee G.W."/>
            <person name="Oh S.K."/>
            <person name="Bae C."/>
            <person name="Kim S.B."/>
            <person name="Lee H.Y."/>
            <person name="Kim S.Y."/>
            <person name="Kim M.S."/>
            <person name="Kang B.C."/>
            <person name="Jo Y.D."/>
            <person name="Yang H.B."/>
            <person name="Jeong H.J."/>
            <person name="Kang W.H."/>
            <person name="Kwon J.K."/>
            <person name="Shin C."/>
            <person name="Lim J.Y."/>
            <person name="Park J.H."/>
            <person name="Huh J.H."/>
            <person name="Kim J.S."/>
            <person name="Kim B.D."/>
            <person name="Cohen O."/>
            <person name="Paran I."/>
            <person name="Suh M.C."/>
            <person name="Lee S.B."/>
            <person name="Kim Y.K."/>
            <person name="Shin Y."/>
            <person name="Noh S.J."/>
            <person name="Park J."/>
            <person name="Seo Y.S."/>
            <person name="Kwon S.Y."/>
            <person name="Kim H.A."/>
            <person name="Park J.M."/>
            <person name="Kim H.J."/>
            <person name="Choi S.B."/>
            <person name="Bosland P.W."/>
            <person name="Reeves G."/>
            <person name="Jo S.H."/>
            <person name="Lee B.W."/>
            <person name="Cho H.T."/>
            <person name="Choi H.S."/>
            <person name="Lee M.S."/>
            <person name="Yu Y."/>
            <person name="Do Choi Y."/>
            <person name="Park B.S."/>
            <person name="van Deynze A."/>
            <person name="Ashrafi H."/>
            <person name="Hill T."/>
            <person name="Kim W.T."/>
            <person name="Pai H.S."/>
            <person name="Ahn H.K."/>
            <person name="Yeam I."/>
            <person name="Giovannoni J.J."/>
            <person name="Rose J.K."/>
            <person name="Sorensen I."/>
            <person name="Lee S.J."/>
            <person name="Kim R.W."/>
            <person name="Choi I.Y."/>
            <person name="Choi B.S."/>
            <person name="Lim J.S."/>
            <person name="Lee Y.H."/>
            <person name="Choi D."/>
        </authorList>
    </citation>
    <scope>NUCLEOTIDE SEQUENCE [LARGE SCALE GENOMIC DNA]</scope>
    <source>
        <strain evidence="3">cv. CM334</strain>
    </source>
</reference>
<gene>
    <name evidence="2" type="ORF">T459_19272</name>
</gene>
<dbReference type="GO" id="GO:0010315">
    <property type="term" value="P:auxin export across the plasma membrane"/>
    <property type="evidence" value="ECO:0000318"/>
    <property type="project" value="GO_Central"/>
</dbReference>
<keyword evidence="1" id="KW-0813">Transport</keyword>
<protein>
    <submittedName>
        <fullName evidence="2">Uncharacterized protein</fullName>
    </submittedName>
</protein>
<dbReference type="EMBL" id="AYRZ02000007">
    <property type="protein sequence ID" value="PHT75750.1"/>
    <property type="molecule type" value="Genomic_DNA"/>
</dbReference>
<proteinExistence type="predicted"/>
<dbReference type="Proteomes" id="UP000222542">
    <property type="component" value="Unassembled WGS sequence"/>
</dbReference>
<evidence type="ECO:0000313" key="2">
    <source>
        <dbReference type="EMBL" id="PHT75750.1"/>
    </source>
</evidence>
<organism evidence="2 3">
    <name type="scientific">Capsicum annuum</name>
    <name type="common">Capsicum pepper</name>
    <dbReference type="NCBI Taxonomy" id="4072"/>
    <lineage>
        <taxon>Eukaryota</taxon>
        <taxon>Viridiplantae</taxon>
        <taxon>Streptophyta</taxon>
        <taxon>Embryophyta</taxon>
        <taxon>Tracheophyta</taxon>
        <taxon>Spermatophyta</taxon>
        <taxon>Magnoliopsida</taxon>
        <taxon>eudicotyledons</taxon>
        <taxon>Gunneridae</taxon>
        <taxon>Pentapetalae</taxon>
        <taxon>asterids</taxon>
        <taxon>lamiids</taxon>
        <taxon>Solanales</taxon>
        <taxon>Solanaceae</taxon>
        <taxon>Solanoideae</taxon>
        <taxon>Capsiceae</taxon>
        <taxon>Capsicum</taxon>
    </lineage>
</organism>
<dbReference type="AlphaFoldDB" id="A0A2G2Z160"/>
<sequence>MGKDKLSHPHLAGTLNENGGTLNWQVMHPYRVPTEQESEMSLFLTLDLGTGSGGGDGDGDGDGIGVGDDHVNDAYENLFKNRVDHDDGHNGGGYGGLIPFSRHTTSFSPSLRLCSTCKCQKCRDRHENLIKIDNLTIVVKELISNSGVIPSRKLIEPFTLLAVRRRKKANSKVLSAEQCSGINKFVAKFSIPLWSFQVISGSNLYKVYLKLLLADFIQKNSCCLSTGSFRQTEAQRKPDLDHNRTEVFPALPGFAYTQFELLSRPEPGPWPWDSFLSWGVTYTSLMDSASSLRFAPTEWDLPTLRTEVCPALPGFSYTQFELLSRPESGPCPRWASRNIKD</sequence>
<dbReference type="GO" id="GO:0005886">
    <property type="term" value="C:plasma membrane"/>
    <property type="evidence" value="ECO:0000318"/>
    <property type="project" value="GO_Central"/>
</dbReference>